<protein>
    <submittedName>
        <fullName evidence="1">Uncharacterized protein</fullName>
    </submittedName>
</protein>
<comment type="caution">
    <text evidence="1">The sequence shown here is derived from an EMBL/GenBank/DDBJ whole genome shotgun (WGS) entry which is preliminary data.</text>
</comment>
<proteinExistence type="predicted"/>
<accession>A0A392M8N7</accession>
<gene>
    <name evidence="1" type="ORF">A2U01_0004297</name>
</gene>
<reference evidence="1 2" key="1">
    <citation type="journal article" date="2018" name="Front. Plant Sci.">
        <title>Red Clover (Trifolium pratense) and Zigzag Clover (T. medium) - A Picture of Genomic Similarities and Differences.</title>
        <authorList>
            <person name="Dluhosova J."/>
            <person name="Istvanek J."/>
            <person name="Nedelnik J."/>
            <person name="Repkova J."/>
        </authorList>
    </citation>
    <scope>NUCLEOTIDE SEQUENCE [LARGE SCALE GENOMIC DNA]</scope>
    <source>
        <strain evidence="2">cv. 10/8</strain>
        <tissue evidence="1">Leaf</tissue>
    </source>
</reference>
<keyword evidence="2" id="KW-1185">Reference proteome</keyword>
<dbReference type="EMBL" id="LXQA010005254">
    <property type="protein sequence ID" value="MCH83475.1"/>
    <property type="molecule type" value="Genomic_DNA"/>
</dbReference>
<organism evidence="1 2">
    <name type="scientific">Trifolium medium</name>
    <dbReference type="NCBI Taxonomy" id="97028"/>
    <lineage>
        <taxon>Eukaryota</taxon>
        <taxon>Viridiplantae</taxon>
        <taxon>Streptophyta</taxon>
        <taxon>Embryophyta</taxon>
        <taxon>Tracheophyta</taxon>
        <taxon>Spermatophyta</taxon>
        <taxon>Magnoliopsida</taxon>
        <taxon>eudicotyledons</taxon>
        <taxon>Gunneridae</taxon>
        <taxon>Pentapetalae</taxon>
        <taxon>rosids</taxon>
        <taxon>fabids</taxon>
        <taxon>Fabales</taxon>
        <taxon>Fabaceae</taxon>
        <taxon>Papilionoideae</taxon>
        <taxon>50 kb inversion clade</taxon>
        <taxon>NPAAA clade</taxon>
        <taxon>Hologalegina</taxon>
        <taxon>IRL clade</taxon>
        <taxon>Trifolieae</taxon>
        <taxon>Trifolium</taxon>
    </lineage>
</organism>
<dbReference type="AlphaFoldDB" id="A0A392M8N7"/>
<evidence type="ECO:0000313" key="1">
    <source>
        <dbReference type="EMBL" id="MCH83475.1"/>
    </source>
</evidence>
<name>A0A392M8N7_9FABA</name>
<dbReference type="Proteomes" id="UP000265520">
    <property type="component" value="Unassembled WGS sequence"/>
</dbReference>
<evidence type="ECO:0000313" key="2">
    <source>
        <dbReference type="Proteomes" id="UP000265520"/>
    </source>
</evidence>
<sequence length="179" mass="20474">MTLGHIRTWWPRPMAHPLEVEIFKWEEGTIVDVEIPARLHKSISSFVTGPTVHVGVCASWRSTPPRRRGNLIFAYDFFERSEVVDADGGSFYLMVDVWHCGNYTKNDIGPYKSLLEYGGQDLVWNHWPNHLWEPDESTVADGNIVMEPFELGKFDESTLNHVKIVVYRVADDKIVATGD</sequence>